<comment type="caution">
    <text evidence="1">The sequence shown here is derived from an EMBL/GenBank/DDBJ whole genome shotgun (WGS) entry which is preliminary data.</text>
</comment>
<accession>A0A0S7XMQ1</accession>
<evidence type="ECO:0000313" key="1">
    <source>
        <dbReference type="EMBL" id="KPJ63744.1"/>
    </source>
</evidence>
<dbReference type="EMBL" id="LIZX01000222">
    <property type="protein sequence ID" value="KPJ63744.1"/>
    <property type="molecule type" value="Genomic_DNA"/>
</dbReference>
<protein>
    <recommendedName>
        <fullName evidence="3">BppU N-terminal domain-containing protein</fullName>
    </recommendedName>
</protein>
<evidence type="ECO:0000313" key="2">
    <source>
        <dbReference type="Proteomes" id="UP000051861"/>
    </source>
</evidence>
<name>A0A0S7XMQ1_UNCSA</name>
<dbReference type="Proteomes" id="UP000051861">
    <property type="component" value="Unassembled WGS sequence"/>
</dbReference>
<reference evidence="1 2" key="1">
    <citation type="journal article" date="2015" name="Microbiome">
        <title>Genomic resolution of linkages in carbon, nitrogen, and sulfur cycling among widespread estuary sediment bacteria.</title>
        <authorList>
            <person name="Baker B.J."/>
            <person name="Lazar C.S."/>
            <person name="Teske A.P."/>
            <person name="Dick G.J."/>
        </authorList>
    </citation>
    <scope>NUCLEOTIDE SEQUENCE [LARGE SCALE GENOMIC DNA]</scope>
    <source>
        <strain evidence="1">DG_54_3</strain>
    </source>
</reference>
<evidence type="ECO:0008006" key="3">
    <source>
        <dbReference type="Google" id="ProtNLM"/>
    </source>
</evidence>
<sequence>MSEWKVKKGNTSIQDILVKDRDNAIVTNLATATKIVFQVKEKKQNSKKIEKTKADGIAVDTPTTGYLRITLKPSDTAITPKRYVMGLEITWSANEIYETRIYIDDNETYDFVIEQDTIQ</sequence>
<organism evidence="1 2">
    <name type="scientific">candidate division WOR-1 bacterium DG_54_3</name>
    <dbReference type="NCBI Taxonomy" id="1703775"/>
    <lineage>
        <taxon>Bacteria</taxon>
        <taxon>Bacillati</taxon>
        <taxon>Saganbacteria</taxon>
    </lineage>
</organism>
<dbReference type="AlphaFoldDB" id="A0A0S7XMQ1"/>
<proteinExistence type="predicted"/>
<gene>
    <name evidence="1" type="ORF">AMJ44_14075</name>
</gene>